<organism evidence="2">
    <name type="scientific">Homalodisca liturata</name>
    <dbReference type="NCBI Taxonomy" id="320908"/>
    <lineage>
        <taxon>Eukaryota</taxon>
        <taxon>Metazoa</taxon>
        <taxon>Ecdysozoa</taxon>
        <taxon>Arthropoda</taxon>
        <taxon>Hexapoda</taxon>
        <taxon>Insecta</taxon>
        <taxon>Pterygota</taxon>
        <taxon>Neoptera</taxon>
        <taxon>Paraneoptera</taxon>
        <taxon>Hemiptera</taxon>
        <taxon>Auchenorrhyncha</taxon>
        <taxon>Membracoidea</taxon>
        <taxon>Cicadellidae</taxon>
        <taxon>Cicadellinae</taxon>
        <taxon>Proconiini</taxon>
        <taxon>Homalodisca</taxon>
    </lineage>
</organism>
<proteinExistence type="predicted"/>
<name>A0A1B6JED9_9HEMI</name>
<feature type="non-terminal residue" evidence="2">
    <location>
        <position position="1"/>
    </location>
</feature>
<accession>A0A1B6JED9</accession>
<feature type="region of interest" description="Disordered" evidence="1">
    <location>
        <begin position="57"/>
        <end position="126"/>
    </location>
</feature>
<evidence type="ECO:0000313" key="2">
    <source>
        <dbReference type="EMBL" id="JAS97535.1"/>
    </source>
</evidence>
<evidence type="ECO:0000256" key="1">
    <source>
        <dbReference type="SAM" id="MobiDB-lite"/>
    </source>
</evidence>
<dbReference type="EMBL" id="GECU01010171">
    <property type="protein sequence ID" value="JAS97535.1"/>
    <property type="molecule type" value="Transcribed_RNA"/>
</dbReference>
<gene>
    <name evidence="2" type="ORF">g.25641</name>
</gene>
<reference evidence="2" key="1">
    <citation type="submission" date="2015-11" db="EMBL/GenBank/DDBJ databases">
        <title>De novo transcriptome assembly of four potential Pierce s Disease insect vectors from Arizona vineyards.</title>
        <authorList>
            <person name="Tassone E.E."/>
        </authorList>
    </citation>
    <scope>NUCLEOTIDE SEQUENCE</scope>
</reference>
<protein>
    <submittedName>
        <fullName evidence="2">Uncharacterized protein</fullName>
    </submittedName>
</protein>
<sequence length="314" mass="35669">ERKATVKKRLSFLRKMWKRREKKAEEEDYESIDYESIPVVMELPSPEVEKAEDLLFSLERQAHGPEPEPPPDYDISIAEELDVPPVLPPRQKQRPVSPWHDVPKNNQPVLPPEEDHPPPLPVKTRRKNPHQLLIEVKDQSSEEQNHPSLGMDSVVCEPPSRNGERKLEDLDNLLTQLSEVNTYVVQQIDISEGLHGNIIQVSAAAMESHYDIPRPHLSLLASMRSTYVRSDTFPPTHFLCTTPLVDNDSLDPIVNRLDAEMTPDSLECDSPWSLTHPSTAWSHPTITSDLSHSGSLLRNFITSEEKLFPDSLNS</sequence>
<feature type="region of interest" description="Disordered" evidence="1">
    <location>
        <begin position="138"/>
        <end position="162"/>
    </location>
</feature>
<dbReference type="AlphaFoldDB" id="A0A1B6JED9"/>